<dbReference type="KEGG" id="tca:663915"/>
<organism evidence="2 3">
    <name type="scientific">Tribolium castaneum</name>
    <name type="common">Red flour beetle</name>
    <dbReference type="NCBI Taxonomy" id="7070"/>
    <lineage>
        <taxon>Eukaryota</taxon>
        <taxon>Metazoa</taxon>
        <taxon>Ecdysozoa</taxon>
        <taxon>Arthropoda</taxon>
        <taxon>Hexapoda</taxon>
        <taxon>Insecta</taxon>
        <taxon>Pterygota</taxon>
        <taxon>Neoptera</taxon>
        <taxon>Endopterygota</taxon>
        <taxon>Coleoptera</taxon>
        <taxon>Polyphaga</taxon>
        <taxon>Cucujiformia</taxon>
        <taxon>Tenebrionidae</taxon>
        <taxon>Tenebrionidae incertae sedis</taxon>
        <taxon>Tribolium</taxon>
    </lineage>
</organism>
<name>A0A139WL44_TRICA</name>
<evidence type="ECO:0000256" key="1">
    <source>
        <dbReference type="SAM" id="Coils"/>
    </source>
</evidence>
<evidence type="ECO:0000313" key="2">
    <source>
        <dbReference type="EMBL" id="KYB28670.1"/>
    </source>
</evidence>
<dbReference type="AlphaFoldDB" id="A0A139WL44"/>
<feature type="coiled-coil region" evidence="1">
    <location>
        <begin position="234"/>
        <end position="380"/>
    </location>
</feature>
<reference evidence="2 3" key="2">
    <citation type="journal article" date="2010" name="Nucleic Acids Res.">
        <title>BeetleBase in 2010: revisions to provide comprehensive genomic information for Tribolium castaneum.</title>
        <authorList>
            <person name="Kim H.S."/>
            <person name="Murphy T."/>
            <person name="Xia J."/>
            <person name="Caragea D."/>
            <person name="Park Y."/>
            <person name="Beeman R.W."/>
            <person name="Lorenzen M.D."/>
            <person name="Butcher S."/>
            <person name="Manak J.R."/>
            <person name="Brown S.J."/>
        </authorList>
    </citation>
    <scope>GENOME REANNOTATION</scope>
    <source>
        <strain evidence="2 3">Georgia GA2</strain>
    </source>
</reference>
<dbReference type="InParanoid" id="A0A139WL44"/>
<dbReference type="EMBL" id="KQ971321">
    <property type="protein sequence ID" value="KYB28670.1"/>
    <property type="molecule type" value="Genomic_DNA"/>
</dbReference>
<gene>
    <name evidence="2" type="primary">AUGUSTUS-3.0.2_03514</name>
    <name evidence="2" type="ORF">TcasGA2_TC003514</name>
</gene>
<proteinExistence type="predicted"/>
<evidence type="ECO:0000313" key="3">
    <source>
        <dbReference type="Proteomes" id="UP000007266"/>
    </source>
</evidence>
<reference evidence="2 3" key="1">
    <citation type="journal article" date="2008" name="Nature">
        <title>The genome of the model beetle and pest Tribolium castaneum.</title>
        <authorList>
            <consortium name="Tribolium Genome Sequencing Consortium"/>
            <person name="Richards S."/>
            <person name="Gibbs R.A."/>
            <person name="Weinstock G.M."/>
            <person name="Brown S.J."/>
            <person name="Denell R."/>
            <person name="Beeman R.W."/>
            <person name="Gibbs R."/>
            <person name="Beeman R.W."/>
            <person name="Brown S.J."/>
            <person name="Bucher G."/>
            <person name="Friedrich M."/>
            <person name="Grimmelikhuijzen C.J."/>
            <person name="Klingler M."/>
            <person name="Lorenzen M."/>
            <person name="Richards S."/>
            <person name="Roth S."/>
            <person name="Schroder R."/>
            <person name="Tautz D."/>
            <person name="Zdobnov E.M."/>
            <person name="Muzny D."/>
            <person name="Gibbs R.A."/>
            <person name="Weinstock G.M."/>
            <person name="Attaway T."/>
            <person name="Bell S."/>
            <person name="Buhay C.J."/>
            <person name="Chandrabose M.N."/>
            <person name="Chavez D."/>
            <person name="Clerk-Blankenburg K.P."/>
            <person name="Cree A."/>
            <person name="Dao M."/>
            <person name="Davis C."/>
            <person name="Chacko J."/>
            <person name="Dinh H."/>
            <person name="Dugan-Rocha S."/>
            <person name="Fowler G."/>
            <person name="Garner T.T."/>
            <person name="Garnes J."/>
            <person name="Gnirke A."/>
            <person name="Hawes A."/>
            <person name="Hernandez J."/>
            <person name="Hines S."/>
            <person name="Holder M."/>
            <person name="Hume J."/>
            <person name="Jhangiani S.N."/>
            <person name="Joshi V."/>
            <person name="Khan Z.M."/>
            <person name="Jackson L."/>
            <person name="Kovar C."/>
            <person name="Kowis A."/>
            <person name="Lee S."/>
            <person name="Lewis L.R."/>
            <person name="Margolis J."/>
            <person name="Morgan M."/>
            <person name="Nazareth L.V."/>
            <person name="Nguyen N."/>
            <person name="Okwuonu G."/>
            <person name="Parker D."/>
            <person name="Richards S."/>
            <person name="Ruiz S.J."/>
            <person name="Santibanez J."/>
            <person name="Savard J."/>
            <person name="Scherer S.E."/>
            <person name="Schneider B."/>
            <person name="Sodergren E."/>
            <person name="Tautz D."/>
            <person name="Vattahil S."/>
            <person name="Villasana D."/>
            <person name="White C.S."/>
            <person name="Wright R."/>
            <person name="Park Y."/>
            <person name="Beeman R.W."/>
            <person name="Lord J."/>
            <person name="Oppert B."/>
            <person name="Lorenzen M."/>
            <person name="Brown S."/>
            <person name="Wang L."/>
            <person name="Savard J."/>
            <person name="Tautz D."/>
            <person name="Richards S."/>
            <person name="Weinstock G."/>
            <person name="Gibbs R.A."/>
            <person name="Liu Y."/>
            <person name="Worley K."/>
            <person name="Weinstock G."/>
            <person name="Elsik C.G."/>
            <person name="Reese J.T."/>
            <person name="Elhaik E."/>
            <person name="Landan G."/>
            <person name="Graur D."/>
            <person name="Arensburger P."/>
            <person name="Atkinson P."/>
            <person name="Beeman R.W."/>
            <person name="Beidler J."/>
            <person name="Brown S.J."/>
            <person name="Demuth J.P."/>
            <person name="Drury D.W."/>
            <person name="Du Y.Z."/>
            <person name="Fujiwara H."/>
            <person name="Lorenzen M."/>
            <person name="Maselli V."/>
            <person name="Osanai M."/>
            <person name="Park Y."/>
            <person name="Robertson H.M."/>
            <person name="Tu Z."/>
            <person name="Wang J.J."/>
            <person name="Wang S."/>
            <person name="Richards S."/>
            <person name="Song H."/>
            <person name="Zhang L."/>
            <person name="Sodergren E."/>
            <person name="Werner D."/>
            <person name="Stanke M."/>
            <person name="Morgenstern B."/>
            <person name="Solovyev V."/>
            <person name="Kosarev P."/>
            <person name="Brown G."/>
            <person name="Chen H.C."/>
            <person name="Ermolaeva O."/>
            <person name="Hlavina W."/>
            <person name="Kapustin Y."/>
            <person name="Kiryutin B."/>
            <person name="Kitts P."/>
            <person name="Maglott D."/>
            <person name="Pruitt K."/>
            <person name="Sapojnikov V."/>
            <person name="Souvorov A."/>
            <person name="Mackey A.J."/>
            <person name="Waterhouse R.M."/>
            <person name="Wyder S."/>
            <person name="Zdobnov E.M."/>
            <person name="Zdobnov E.M."/>
            <person name="Wyder S."/>
            <person name="Kriventseva E.V."/>
            <person name="Kadowaki T."/>
            <person name="Bork P."/>
            <person name="Aranda M."/>
            <person name="Bao R."/>
            <person name="Beermann A."/>
            <person name="Berns N."/>
            <person name="Bolognesi R."/>
            <person name="Bonneton F."/>
            <person name="Bopp D."/>
            <person name="Brown S.J."/>
            <person name="Bucher G."/>
            <person name="Butts T."/>
            <person name="Chaumot A."/>
            <person name="Denell R.E."/>
            <person name="Ferrier D.E."/>
            <person name="Friedrich M."/>
            <person name="Gordon C.M."/>
            <person name="Jindra M."/>
            <person name="Klingler M."/>
            <person name="Lan Q."/>
            <person name="Lattorff H.M."/>
            <person name="Laudet V."/>
            <person name="von Levetsow C."/>
            <person name="Liu Z."/>
            <person name="Lutz R."/>
            <person name="Lynch J.A."/>
            <person name="da Fonseca R.N."/>
            <person name="Posnien N."/>
            <person name="Reuter R."/>
            <person name="Roth S."/>
            <person name="Savard J."/>
            <person name="Schinko J.B."/>
            <person name="Schmitt C."/>
            <person name="Schoppmeier M."/>
            <person name="Schroder R."/>
            <person name="Shippy T.D."/>
            <person name="Simonnet F."/>
            <person name="Marques-Souza H."/>
            <person name="Tautz D."/>
            <person name="Tomoyasu Y."/>
            <person name="Trauner J."/>
            <person name="Van der Zee M."/>
            <person name="Vervoort M."/>
            <person name="Wittkopp N."/>
            <person name="Wimmer E.A."/>
            <person name="Yang X."/>
            <person name="Jones A.K."/>
            <person name="Sattelle D.B."/>
            <person name="Ebert P.R."/>
            <person name="Nelson D."/>
            <person name="Scott J.G."/>
            <person name="Beeman R.W."/>
            <person name="Muthukrishnan S."/>
            <person name="Kramer K.J."/>
            <person name="Arakane Y."/>
            <person name="Beeman R.W."/>
            <person name="Zhu Q."/>
            <person name="Hogenkamp D."/>
            <person name="Dixit R."/>
            <person name="Oppert B."/>
            <person name="Jiang H."/>
            <person name="Zou Z."/>
            <person name="Marshall J."/>
            <person name="Elpidina E."/>
            <person name="Vinokurov K."/>
            <person name="Oppert C."/>
            <person name="Zou Z."/>
            <person name="Evans J."/>
            <person name="Lu Z."/>
            <person name="Zhao P."/>
            <person name="Sumathipala N."/>
            <person name="Altincicek B."/>
            <person name="Vilcinskas A."/>
            <person name="Williams M."/>
            <person name="Hultmark D."/>
            <person name="Hetru C."/>
            <person name="Jiang H."/>
            <person name="Grimmelikhuijzen C.J."/>
            <person name="Hauser F."/>
            <person name="Cazzamali G."/>
            <person name="Williamson M."/>
            <person name="Park Y."/>
            <person name="Li B."/>
            <person name="Tanaka Y."/>
            <person name="Predel R."/>
            <person name="Neupert S."/>
            <person name="Schachtner J."/>
            <person name="Verleyen P."/>
            <person name="Raible F."/>
            <person name="Bork P."/>
            <person name="Friedrich M."/>
            <person name="Walden K.K."/>
            <person name="Robertson H.M."/>
            <person name="Angeli S."/>
            <person name="Foret S."/>
            <person name="Bucher G."/>
            <person name="Schuetz S."/>
            <person name="Maleszka R."/>
            <person name="Wimmer E.A."/>
            <person name="Beeman R.W."/>
            <person name="Lorenzen M."/>
            <person name="Tomoyasu Y."/>
            <person name="Miller S.C."/>
            <person name="Grossmann D."/>
            <person name="Bucher G."/>
        </authorList>
    </citation>
    <scope>NUCLEOTIDE SEQUENCE [LARGE SCALE GENOMIC DNA]</scope>
    <source>
        <strain evidence="2 3">Georgia GA2</strain>
    </source>
</reference>
<keyword evidence="1" id="KW-0175">Coiled coil</keyword>
<keyword evidence="3" id="KW-1185">Reference proteome</keyword>
<dbReference type="Proteomes" id="UP000007266">
    <property type="component" value="Linkage group 3"/>
</dbReference>
<sequence>MNHKLRTVSNSETAATCEKYLNKMIRQEQMFAMKRSPPYRPQQDKISHIVKQPSVINQRVKPKVTIRNQSPLQKATAQAVLNVQNSETRSKDFSKVPKHRARSVSAVRLGNKEREAWGQILQSNKSKEKVSLFSNFDPLRTLHFLSKELFTKLENVFPEEDEMLQMVADIQHALKRIPPEISTLLHNPLSEASVATIKNTAAKTCQTPPTLYQEDTEKFQKIMEENTYRLEASCKQLEIVCTNLQNEKELTEKELDQARENVEMLCGRVKELEIEMEEISTMKIKQLEEEKQCLQEQLNKAKQELKDNPTVNHLKKVVEDLKKQKATSEETCARLEYDMALLKMEKEKFVTMLAVRDKEIKEIQEEMTKIQDQVNTQLKKLNGDVLKRANSLKTLKDSSNSPQDLFLEIGDTTISSITSNDSDKEPINIIKESPCGDAEMNTNGMESQDNFFQKLKADEVEINLPTANDKDQDMGFEDLLQGLTPSVKALLASHNL</sequence>
<dbReference type="PhylomeDB" id="A0A139WL44"/>
<protein>
    <submittedName>
        <fullName evidence="2">Uncharacterized protein</fullName>
    </submittedName>
</protein>
<dbReference type="OrthoDB" id="8193820at2759"/>
<accession>A0A139WL44</accession>
<dbReference type="STRING" id="7070.A0A139WL44"/>